<dbReference type="AlphaFoldDB" id="A0A9N9IGJ8"/>
<feature type="compositionally biased region" description="Acidic residues" evidence="1">
    <location>
        <begin position="8"/>
        <end position="31"/>
    </location>
</feature>
<gene>
    <name evidence="2" type="ORF">AMORRO_LOCUS14278</name>
</gene>
<evidence type="ECO:0000313" key="3">
    <source>
        <dbReference type="Proteomes" id="UP000789342"/>
    </source>
</evidence>
<dbReference type="EMBL" id="CAJVPV010027615">
    <property type="protein sequence ID" value="CAG8734535.1"/>
    <property type="molecule type" value="Genomic_DNA"/>
</dbReference>
<evidence type="ECO:0000313" key="2">
    <source>
        <dbReference type="EMBL" id="CAG8734535.1"/>
    </source>
</evidence>
<feature type="region of interest" description="Disordered" evidence="1">
    <location>
        <begin position="1"/>
        <end position="31"/>
    </location>
</feature>
<proteinExistence type="predicted"/>
<keyword evidence="3" id="KW-1185">Reference proteome</keyword>
<organism evidence="2 3">
    <name type="scientific">Acaulospora morrowiae</name>
    <dbReference type="NCBI Taxonomy" id="94023"/>
    <lineage>
        <taxon>Eukaryota</taxon>
        <taxon>Fungi</taxon>
        <taxon>Fungi incertae sedis</taxon>
        <taxon>Mucoromycota</taxon>
        <taxon>Glomeromycotina</taxon>
        <taxon>Glomeromycetes</taxon>
        <taxon>Diversisporales</taxon>
        <taxon>Acaulosporaceae</taxon>
        <taxon>Acaulospora</taxon>
    </lineage>
</organism>
<dbReference type="Proteomes" id="UP000789342">
    <property type="component" value="Unassembled WGS sequence"/>
</dbReference>
<name>A0A9N9IGJ8_9GLOM</name>
<protein>
    <submittedName>
        <fullName evidence="2">12192_t:CDS:1</fullName>
    </submittedName>
</protein>
<comment type="caution">
    <text evidence="2">The sequence shown here is derived from an EMBL/GenBank/DDBJ whole genome shotgun (WGS) entry which is preliminary data.</text>
</comment>
<evidence type="ECO:0000256" key="1">
    <source>
        <dbReference type="SAM" id="MobiDB-lite"/>
    </source>
</evidence>
<reference evidence="2" key="1">
    <citation type="submission" date="2021-06" db="EMBL/GenBank/DDBJ databases">
        <authorList>
            <person name="Kallberg Y."/>
            <person name="Tangrot J."/>
            <person name="Rosling A."/>
        </authorList>
    </citation>
    <scope>NUCLEOTIDE SEQUENCE</scope>
    <source>
        <strain evidence="2">CL551</strain>
    </source>
</reference>
<accession>A0A9N9IGJ8</accession>
<feature type="non-terminal residue" evidence="2">
    <location>
        <position position="1"/>
    </location>
</feature>
<sequence>DYSSDNENCLDDGEDNSDDEYCLDDSEDNSDNEYCLDELEKLDPKEPLIYKFDDENAFKILSEFDNEDKSLDKIEMSYGINFDNKNSEIKNKGKGVERNDIKQNEEKPSWILFYDLLNSARLMKESTQGCFDKQLFEQAIVMGEKLSTNYSRIAEISRGLRIIKEKYSEILVDHEKIK</sequence>